<dbReference type="InterPro" id="IPR011331">
    <property type="entry name" value="Ribosomal_eL37/eL43"/>
</dbReference>
<feature type="compositionally biased region" description="Basic residues" evidence="3">
    <location>
        <begin position="16"/>
        <end position="29"/>
    </location>
</feature>
<evidence type="ECO:0000256" key="2">
    <source>
        <dbReference type="ARBA" id="ARBA00023274"/>
    </source>
</evidence>
<protein>
    <submittedName>
        <fullName evidence="4">Uncharacterized protein</fullName>
    </submittedName>
</protein>
<keyword evidence="1" id="KW-0689">Ribosomal protein</keyword>
<reference evidence="4" key="2">
    <citation type="submission" date="2025-08" db="UniProtKB">
        <authorList>
            <consortium name="Ensembl"/>
        </authorList>
    </citation>
    <scope>IDENTIFICATION</scope>
    <source>
        <strain evidence="4">Thorbecke</strain>
    </source>
</reference>
<dbReference type="GO" id="GO:0006412">
    <property type="term" value="P:translation"/>
    <property type="evidence" value="ECO:0007669"/>
    <property type="project" value="InterPro"/>
</dbReference>
<dbReference type="AlphaFoldDB" id="A0A5F9C752"/>
<dbReference type="Ensembl" id="ENSOCUT00000060992.1">
    <property type="protein sequence ID" value="ENSOCUP00000029606.1"/>
    <property type="gene ID" value="ENSOCUG00000031926.1"/>
</dbReference>
<dbReference type="Bgee" id="ENSOCUG00000031926">
    <property type="expression patterns" value="Expressed in structure with developmental contribution from neural crest and 1 other cell type or tissue"/>
</dbReference>
<dbReference type="Gene3D" id="2.20.25.30">
    <property type="match status" value="1"/>
</dbReference>
<evidence type="ECO:0000256" key="1">
    <source>
        <dbReference type="ARBA" id="ARBA00022980"/>
    </source>
</evidence>
<dbReference type="InParanoid" id="A0A5F9C752"/>
<organism evidence="4 5">
    <name type="scientific">Oryctolagus cuniculus</name>
    <name type="common">Rabbit</name>
    <dbReference type="NCBI Taxonomy" id="9986"/>
    <lineage>
        <taxon>Eukaryota</taxon>
        <taxon>Metazoa</taxon>
        <taxon>Chordata</taxon>
        <taxon>Craniata</taxon>
        <taxon>Vertebrata</taxon>
        <taxon>Euteleostomi</taxon>
        <taxon>Mammalia</taxon>
        <taxon>Eutheria</taxon>
        <taxon>Euarchontoglires</taxon>
        <taxon>Glires</taxon>
        <taxon>Lagomorpha</taxon>
        <taxon>Leporidae</taxon>
        <taxon>Oryctolagus</taxon>
    </lineage>
</organism>
<dbReference type="GeneTree" id="ENSGT00940000168157"/>
<accession>A0A5F9C752</accession>
<proteinExistence type="predicted"/>
<dbReference type="EMBL" id="AAGW02054054">
    <property type="status" value="NOT_ANNOTATED_CDS"/>
    <property type="molecule type" value="Genomic_DNA"/>
</dbReference>
<dbReference type="STRING" id="9986.ENSOCUP00000029606"/>
<dbReference type="SMR" id="A0A5F9C752"/>
<dbReference type="Proteomes" id="UP000001811">
    <property type="component" value="Chromosome 16"/>
</dbReference>
<feature type="region of interest" description="Disordered" evidence="3">
    <location>
        <begin position="49"/>
        <end position="73"/>
    </location>
</feature>
<keyword evidence="2" id="KW-0687">Ribonucleoprotein</keyword>
<evidence type="ECO:0000313" key="5">
    <source>
        <dbReference type="Proteomes" id="UP000001811"/>
    </source>
</evidence>
<reference evidence="4" key="3">
    <citation type="submission" date="2025-09" db="UniProtKB">
        <authorList>
            <consortium name="Ensembl"/>
        </authorList>
    </citation>
    <scope>IDENTIFICATION</scope>
    <source>
        <strain evidence="4">Thorbecke</strain>
    </source>
</reference>
<dbReference type="GO" id="GO:0022625">
    <property type="term" value="C:cytosolic large ribosomal subunit"/>
    <property type="evidence" value="ECO:0007669"/>
    <property type="project" value="UniProtKB-ARBA"/>
</dbReference>
<sequence>MMKGISLFGKCDNKTHTSHHHHHSSKAHHLQKETCGKCAYITRYSDMGSVKEQHQNPRRKLLQPPVHFENFNN</sequence>
<dbReference type="GO" id="GO:0003735">
    <property type="term" value="F:structural constituent of ribosome"/>
    <property type="evidence" value="ECO:0007669"/>
    <property type="project" value="InterPro"/>
</dbReference>
<feature type="region of interest" description="Disordered" evidence="3">
    <location>
        <begin position="1"/>
        <end position="29"/>
    </location>
</feature>
<keyword evidence="5" id="KW-1185">Reference proteome</keyword>
<name>A0A5F9C752_RABIT</name>
<evidence type="ECO:0000313" key="4">
    <source>
        <dbReference type="Ensembl" id="ENSOCUP00000029606.1"/>
    </source>
</evidence>
<reference evidence="4 5" key="1">
    <citation type="journal article" date="2011" name="Nature">
        <title>A high-resolution map of human evolutionary constraint using 29 mammals.</title>
        <authorList>
            <person name="Lindblad-Toh K."/>
            <person name="Garber M."/>
            <person name="Zuk O."/>
            <person name="Lin M.F."/>
            <person name="Parker B.J."/>
            <person name="Washietl S."/>
            <person name="Kheradpour P."/>
            <person name="Ernst J."/>
            <person name="Jordan G."/>
            <person name="Mauceli E."/>
            <person name="Ward L.D."/>
            <person name="Lowe C.B."/>
            <person name="Holloway A.K."/>
            <person name="Clamp M."/>
            <person name="Gnerre S."/>
            <person name="Alfoldi J."/>
            <person name="Beal K."/>
            <person name="Chang J."/>
            <person name="Clawson H."/>
            <person name="Cuff J."/>
            <person name="Di Palma F."/>
            <person name="Fitzgerald S."/>
            <person name="Flicek P."/>
            <person name="Guttman M."/>
            <person name="Hubisz M.J."/>
            <person name="Jaffe D.B."/>
            <person name="Jungreis I."/>
            <person name="Kent W.J."/>
            <person name="Kostka D."/>
            <person name="Lara M."/>
            <person name="Martins A.L."/>
            <person name="Massingham T."/>
            <person name="Moltke I."/>
            <person name="Raney B.J."/>
            <person name="Rasmussen M.D."/>
            <person name="Robinson J."/>
            <person name="Stark A."/>
            <person name="Vilella A.J."/>
            <person name="Wen J."/>
            <person name="Xie X."/>
            <person name="Zody M.C."/>
            <person name="Baldwin J."/>
            <person name="Bloom T."/>
            <person name="Chin C.W."/>
            <person name="Heiman D."/>
            <person name="Nicol R."/>
            <person name="Nusbaum C."/>
            <person name="Young S."/>
            <person name="Wilkinson J."/>
            <person name="Worley K.C."/>
            <person name="Kovar C.L."/>
            <person name="Muzny D.M."/>
            <person name="Gibbs R.A."/>
            <person name="Cree A."/>
            <person name="Dihn H.H."/>
            <person name="Fowler G."/>
            <person name="Jhangiani S."/>
            <person name="Joshi V."/>
            <person name="Lee S."/>
            <person name="Lewis L.R."/>
            <person name="Nazareth L.V."/>
            <person name="Okwuonu G."/>
            <person name="Santibanez J."/>
            <person name="Warren W.C."/>
            <person name="Mardis E.R."/>
            <person name="Weinstock G.M."/>
            <person name="Wilson R.K."/>
            <person name="Delehaunty K."/>
            <person name="Dooling D."/>
            <person name="Fronik C."/>
            <person name="Fulton L."/>
            <person name="Fulton B."/>
            <person name="Graves T."/>
            <person name="Minx P."/>
            <person name="Sodergren E."/>
            <person name="Birney E."/>
            <person name="Margulies E.H."/>
            <person name="Herrero J."/>
            <person name="Green E.D."/>
            <person name="Haussler D."/>
            <person name="Siepel A."/>
            <person name="Goldman N."/>
            <person name="Pollard K.S."/>
            <person name="Pedersen J.S."/>
            <person name="Lander E.S."/>
            <person name="Kellis M."/>
        </authorList>
    </citation>
    <scope>NUCLEOTIDE SEQUENCE [LARGE SCALE GENOMIC DNA]</scope>
    <source>
        <strain evidence="4 5">Thorbecke inbred</strain>
    </source>
</reference>
<dbReference type="SUPFAM" id="SSF57829">
    <property type="entry name" value="Zn-binding ribosomal proteins"/>
    <property type="match status" value="1"/>
</dbReference>
<dbReference type="InterPro" id="IPR011332">
    <property type="entry name" value="Ribosomal_zn-bd"/>
</dbReference>
<evidence type="ECO:0000256" key="3">
    <source>
        <dbReference type="SAM" id="MobiDB-lite"/>
    </source>
</evidence>